<evidence type="ECO:0000313" key="1">
    <source>
        <dbReference type="EMBL" id="ABO66009.1"/>
    </source>
</evidence>
<name>A4IL05_GEOTN</name>
<dbReference type="Gene3D" id="1.20.120.450">
    <property type="entry name" value="dinb family like domain"/>
    <property type="match status" value="1"/>
</dbReference>
<dbReference type="InterPro" id="IPR011466">
    <property type="entry name" value="DUF1572"/>
</dbReference>
<gene>
    <name evidence="1" type="ordered locus">GTNG_0627</name>
</gene>
<dbReference type="AlphaFoldDB" id="A4IL05"/>
<sequence length="82" mass="9887">MYGKIEAYWEKGWSAFFQTLNELQATDLLRTVTIRVKPHSVIEAIERQMYYYSYHIGQIVYIAKQLNADHWKTLTIPRKRKH</sequence>
<dbReference type="Pfam" id="PF07609">
    <property type="entry name" value="DUF1572"/>
    <property type="match status" value="1"/>
</dbReference>
<dbReference type="KEGG" id="gtn:GTNG_0627"/>
<organism evidence="1 2">
    <name type="scientific">Geobacillus thermodenitrificans (strain NG80-2)</name>
    <dbReference type="NCBI Taxonomy" id="420246"/>
    <lineage>
        <taxon>Bacteria</taxon>
        <taxon>Bacillati</taxon>
        <taxon>Bacillota</taxon>
        <taxon>Bacilli</taxon>
        <taxon>Bacillales</taxon>
        <taxon>Anoxybacillaceae</taxon>
        <taxon>Geobacillus</taxon>
    </lineage>
</organism>
<dbReference type="HOGENOM" id="CLU_2553445_0_0_9"/>
<proteinExistence type="predicted"/>
<evidence type="ECO:0008006" key="3">
    <source>
        <dbReference type="Google" id="ProtNLM"/>
    </source>
</evidence>
<accession>A4IL05</accession>
<evidence type="ECO:0000313" key="2">
    <source>
        <dbReference type="Proteomes" id="UP000001578"/>
    </source>
</evidence>
<reference evidence="1 2" key="1">
    <citation type="journal article" date="2007" name="Proc. Natl. Acad. Sci. U.S.A.">
        <title>Genome and proteome of long-chain alkane degrading Geobacillus thermodenitrificans NG80-2 isolated from a deep-subsurface oil reservoir.</title>
        <authorList>
            <person name="Feng L."/>
            <person name="Wang W."/>
            <person name="Cheng J."/>
            <person name="Ren Y."/>
            <person name="Zhao G."/>
            <person name="Gao C."/>
            <person name="Tang Y."/>
            <person name="Liu X."/>
            <person name="Han W."/>
            <person name="Peng X."/>
            <person name="Liu R."/>
            <person name="Wang L."/>
        </authorList>
    </citation>
    <scope>NUCLEOTIDE SEQUENCE [LARGE SCALE GENOMIC DNA]</scope>
    <source>
        <strain evidence="1 2">NG80-2</strain>
    </source>
</reference>
<dbReference type="eggNOG" id="COG2318">
    <property type="taxonomic scope" value="Bacteria"/>
</dbReference>
<dbReference type="SUPFAM" id="SSF109854">
    <property type="entry name" value="DinB/YfiT-like putative metalloenzymes"/>
    <property type="match status" value="1"/>
</dbReference>
<dbReference type="Proteomes" id="UP000001578">
    <property type="component" value="Chromosome"/>
</dbReference>
<protein>
    <recommendedName>
        <fullName evidence="3">DinB-like domain-containing protein</fullName>
    </recommendedName>
</protein>
<dbReference type="InterPro" id="IPR034660">
    <property type="entry name" value="DinB/YfiT-like"/>
</dbReference>
<dbReference type="EMBL" id="CP000557">
    <property type="protein sequence ID" value="ABO66009.1"/>
    <property type="molecule type" value="Genomic_DNA"/>
</dbReference>